<evidence type="ECO:0000313" key="3">
    <source>
        <dbReference type="EMBL" id="CBX95546.1"/>
    </source>
</evidence>
<keyword evidence="4" id="KW-1185">Reference proteome</keyword>
<evidence type="ECO:0000256" key="2">
    <source>
        <dbReference type="SAM" id="SignalP"/>
    </source>
</evidence>
<dbReference type="AlphaFoldDB" id="E4ZVC0"/>
<feature type="compositionally biased region" description="Polar residues" evidence="1">
    <location>
        <begin position="197"/>
        <end position="209"/>
    </location>
</feature>
<protein>
    <submittedName>
        <fullName evidence="3">Predicted protein</fullName>
    </submittedName>
</protein>
<evidence type="ECO:0000313" key="4">
    <source>
        <dbReference type="Proteomes" id="UP000002668"/>
    </source>
</evidence>
<dbReference type="OMA" id="TITHGVE"/>
<name>E4ZVC0_LEPMJ</name>
<dbReference type="EMBL" id="FP929127">
    <property type="protein sequence ID" value="CBX95546.1"/>
    <property type="molecule type" value="Genomic_DNA"/>
</dbReference>
<dbReference type="eggNOG" id="ENOG502R1NR">
    <property type="taxonomic scope" value="Eukaryota"/>
</dbReference>
<feature type="region of interest" description="Disordered" evidence="1">
    <location>
        <begin position="156"/>
        <end position="232"/>
    </location>
</feature>
<dbReference type="VEuPathDB" id="FungiDB:LEMA_P026980.1"/>
<feature type="region of interest" description="Disordered" evidence="1">
    <location>
        <begin position="468"/>
        <end position="589"/>
    </location>
</feature>
<keyword evidence="2" id="KW-0732">Signal</keyword>
<feature type="compositionally biased region" description="Low complexity" evidence="1">
    <location>
        <begin position="517"/>
        <end position="533"/>
    </location>
</feature>
<feature type="compositionally biased region" description="Low complexity" evidence="1">
    <location>
        <begin position="468"/>
        <end position="508"/>
    </location>
</feature>
<reference evidence="4" key="1">
    <citation type="journal article" date="2011" name="Nat. Commun.">
        <title>Effector diversification within compartments of the Leptosphaeria maculans genome affected by Repeat-Induced Point mutations.</title>
        <authorList>
            <person name="Rouxel T."/>
            <person name="Grandaubert J."/>
            <person name="Hane J.K."/>
            <person name="Hoede C."/>
            <person name="van de Wouw A.P."/>
            <person name="Couloux A."/>
            <person name="Dominguez V."/>
            <person name="Anthouard V."/>
            <person name="Bally P."/>
            <person name="Bourras S."/>
            <person name="Cozijnsen A.J."/>
            <person name="Ciuffetti L.M."/>
            <person name="Degrave A."/>
            <person name="Dilmaghani A."/>
            <person name="Duret L."/>
            <person name="Fudal I."/>
            <person name="Goodwin S.B."/>
            <person name="Gout L."/>
            <person name="Glaser N."/>
            <person name="Linglin J."/>
            <person name="Kema G.H.J."/>
            <person name="Lapalu N."/>
            <person name="Lawrence C.B."/>
            <person name="May K."/>
            <person name="Meyer M."/>
            <person name="Ollivier B."/>
            <person name="Poulain J."/>
            <person name="Schoch C.L."/>
            <person name="Simon A."/>
            <person name="Spatafora J.W."/>
            <person name="Stachowiak A."/>
            <person name="Turgeon B.G."/>
            <person name="Tyler B.M."/>
            <person name="Vincent D."/>
            <person name="Weissenbach J."/>
            <person name="Amselem J."/>
            <person name="Quesneville H."/>
            <person name="Oliver R.P."/>
            <person name="Wincker P."/>
            <person name="Balesdent M.-H."/>
            <person name="Howlett B.J."/>
        </authorList>
    </citation>
    <scope>NUCLEOTIDE SEQUENCE [LARGE SCALE GENOMIC DNA]</scope>
    <source>
        <strain evidence="4">JN3 / isolate v23.1.3 / race Av1-4-5-6-7-8</strain>
    </source>
</reference>
<dbReference type="InParanoid" id="E4ZVC0"/>
<dbReference type="Proteomes" id="UP000002668">
    <property type="component" value="Genome"/>
</dbReference>
<dbReference type="HOGENOM" id="CLU_442161_0_0_1"/>
<proteinExistence type="predicted"/>
<accession>E4ZVC0</accession>
<dbReference type="GeneID" id="13280817"/>
<gene>
    <name evidence="3" type="ORF">LEMA_P026980.1</name>
</gene>
<feature type="signal peptide" evidence="2">
    <location>
        <begin position="1"/>
        <end position="22"/>
    </location>
</feature>
<feature type="compositionally biased region" description="Low complexity" evidence="1">
    <location>
        <begin position="542"/>
        <end position="565"/>
    </location>
</feature>
<sequence length="618" mass="61822">MRRIKASWLSALLLMSTVAVNATLDLHNINTNTRVRGKRIENLISGVDRNPEDTTKASGFDSENIAARRAPDAGLDVHPLADSVADSEDDGSKAKGQSKGHDGTAGVDGQSQGVYRNQSTPAEQGQGDAKTSSGDALILEENAHMLPTAVVELPGKQHEPEEASIPETTLPEVLRSTREKPTPPIAPEPHPDIAAEKQNSTAAIENSKPTAKAESTAPSVEGLDATASSPEPAKAVEATPIIPASESISAAMNHTSVAAVTVEAGKGPYPEAKGGGIASSTNATDSSSAAVAAEHTSSSTTTMAAAIIVEAGPALNVSFALDLSPTSMNGTALPAAPTSTTTSTTTYTTAVTVVAGVDPAPSHAPMAPAFTFPSAPDSTNTSTTSHAALNTTSTRSTAAVATPVPSPAAGLPAAIVGNVSAAEQAAANGGCHCACACPAGSFPMAAPPPPPAFQLGPMMSMSTMQTVVTPNPETSSAPNNTASSAPATPTALPPTVVTTSTSASIEIPFIPPPPATNAPFSFSPPSSNPGAASPSPPPPPALLSSSTPSPTPTNVPLQSQAAADAPPAPPQDPESPTTTPAGQQLGNNGLPFDINTIALVSRVTVNLGRRAAEATAGL</sequence>
<dbReference type="OrthoDB" id="3695688at2759"/>
<feature type="compositionally biased region" description="Polar residues" evidence="1">
    <location>
        <begin position="109"/>
        <end position="132"/>
    </location>
</feature>
<organism evidence="4">
    <name type="scientific">Leptosphaeria maculans (strain JN3 / isolate v23.1.3 / race Av1-4-5-6-7-8)</name>
    <name type="common">Blackleg fungus</name>
    <name type="synonym">Phoma lingam</name>
    <dbReference type="NCBI Taxonomy" id="985895"/>
    <lineage>
        <taxon>Eukaryota</taxon>
        <taxon>Fungi</taxon>
        <taxon>Dikarya</taxon>
        <taxon>Ascomycota</taxon>
        <taxon>Pezizomycotina</taxon>
        <taxon>Dothideomycetes</taxon>
        <taxon>Pleosporomycetidae</taxon>
        <taxon>Pleosporales</taxon>
        <taxon>Pleosporineae</taxon>
        <taxon>Leptosphaeriaceae</taxon>
        <taxon>Plenodomus</taxon>
        <taxon>Plenodomus lingam/Leptosphaeria maculans species complex</taxon>
    </lineage>
</organism>
<evidence type="ECO:0000256" key="1">
    <source>
        <dbReference type="SAM" id="MobiDB-lite"/>
    </source>
</evidence>
<feature type="chain" id="PRO_5003194832" evidence="2">
    <location>
        <begin position="23"/>
        <end position="618"/>
    </location>
</feature>
<dbReference type="STRING" id="985895.E4ZVC0"/>
<feature type="compositionally biased region" description="Polar residues" evidence="1">
    <location>
        <begin position="574"/>
        <end position="587"/>
    </location>
</feature>
<feature type="region of interest" description="Disordered" evidence="1">
    <location>
        <begin position="82"/>
        <end position="132"/>
    </location>
</feature>